<gene>
    <name evidence="5" type="ORF">SAMN04487908_1153</name>
</gene>
<dbReference type="PANTHER" id="PTHR21089">
    <property type="entry name" value="SHIKIMATE DEHYDROGENASE"/>
    <property type="match status" value="1"/>
</dbReference>
<dbReference type="GO" id="GO:0004764">
    <property type="term" value="F:shikimate 3-dehydrogenase (NADP+) activity"/>
    <property type="evidence" value="ECO:0007669"/>
    <property type="project" value="InterPro"/>
</dbReference>
<dbReference type="EMBL" id="FQYV01000015">
    <property type="protein sequence ID" value="SHJ36233.1"/>
    <property type="molecule type" value="Genomic_DNA"/>
</dbReference>
<evidence type="ECO:0000259" key="4">
    <source>
        <dbReference type="Pfam" id="PF08501"/>
    </source>
</evidence>
<protein>
    <submittedName>
        <fullName evidence="5">Shikimate dehydrogenase</fullName>
    </submittedName>
</protein>
<dbReference type="GO" id="GO:0050661">
    <property type="term" value="F:NADP binding"/>
    <property type="evidence" value="ECO:0007669"/>
    <property type="project" value="TreeGrafter"/>
</dbReference>
<sequence>MAKFGLIGKDIIYSFSKSYFTEKFEKQGLPHTYENFDISTIESFSDIISENTKLGGLNVTIPYKEKVIPYLDELDETAKAIGAVNVIKVLKNNKLIGYNSDYFGFQDSLNKFLPLQQKTALILGTGGASKAIAFALDKLGFEYKFVSRSNGSNSLNYSDLNQTLIEKHLLIINCTPLGTSPDINAAPPIPYQFITKNHLLFDLIYNPSETQFLKRGKIWGARTSNGLAMLESQAEKAWKIWNL</sequence>
<dbReference type="InterPro" id="IPR013708">
    <property type="entry name" value="Shikimate_DH-bd_N"/>
</dbReference>
<dbReference type="Gene3D" id="3.40.50.10860">
    <property type="entry name" value="Leucine Dehydrogenase, chain A, domain 1"/>
    <property type="match status" value="1"/>
</dbReference>
<dbReference type="PANTHER" id="PTHR21089:SF1">
    <property type="entry name" value="BIFUNCTIONAL 3-DEHYDROQUINATE DEHYDRATASE_SHIKIMATE DEHYDROGENASE, CHLOROPLASTIC"/>
    <property type="match status" value="1"/>
</dbReference>
<dbReference type="InterPro" id="IPR022893">
    <property type="entry name" value="Shikimate_DH_fam"/>
</dbReference>
<comment type="pathway">
    <text evidence="1">Metabolic intermediate biosynthesis; chorismate biosynthesis; chorismate from D-erythrose 4-phosphate and phosphoenolpyruvate: step 4/7.</text>
</comment>
<accession>A0A1M6IP77</accession>
<keyword evidence="3" id="KW-0057">Aromatic amino acid biosynthesis</keyword>
<dbReference type="InterPro" id="IPR046346">
    <property type="entry name" value="Aminoacid_DH-like_N_sf"/>
</dbReference>
<dbReference type="GO" id="GO:0019632">
    <property type="term" value="P:shikimate metabolic process"/>
    <property type="evidence" value="ECO:0007669"/>
    <property type="project" value="TreeGrafter"/>
</dbReference>
<reference evidence="6" key="1">
    <citation type="submission" date="2016-11" db="EMBL/GenBank/DDBJ databases">
        <authorList>
            <person name="Varghese N."/>
            <person name="Submissions S."/>
        </authorList>
    </citation>
    <scope>NUCLEOTIDE SEQUENCE [LARGE SCALE GENOMIC DNA]</scope>
    <source>
        <strain evidence="6">DSM 26349</strain>
    </source>
</reference>
<feature type="domain" description="Shikimate dehydrogenase substrate binding N-terminal" evidence="4">
    <location>
        <begin position="6"/>
        <end position="87"/>
    </location>
</feature>
<dbReference type="Pfam" id="PF08501">
    <property type="entry name" value="Shikimate_dh_N"/>
    <property type="match status" value="1"/>
</dbReference>
<evidence type="ECO:0000256" key="3">
    <source>
        <dbReference type="ARBA" id="ARBA00023141"/>
    </source>
</evidence>
<dbReference type="STRING" id="797419.SAMN05216556_1183"/>
<dbReference type="GO" id="GO:0009423">
    <property type="term" value="P:chorismate biosynthetic process"/>
    <property type="evidence" value="ECO:0007669"/>
    <property type="project" value="TreeGrafter"/>
</dbReference>
<keyword evidence="6" id="KW-1185">Reference proteome</keyword>
<evidence type="ECO:0000313" key="6">
    <source>
        <dbReference type="Proteomes" id="UP000184172"/>
    </source>
</evidence>
<evidence type="ECO:0000256" key="2">
    <source>
        <dbReference type="ARBA" id="ARBA00023002"/>
    </source>
</evidence>
<dbReference type="Proteomes" id="UP000184172">
    <property type="component" value="Unassembled WGS sequence"/>
</dbReference>
<keyword evidence="2" id="KW-0560">Oxidoreductase</keyword>
<organism evidence="5 6">
    <name type="scientific">Aequorivita viscosa</name>
    <dbReference type="NCBI Taxonomy" id="797419"/>
    <lineage>
        <taxon>Bacteria</taxon>
        <taxon>Pseudomonadati</taxon>
        <taxon>Bacteroidota</taxon>
        <taxon>Flavobacteriia</taxon>
        <taxon>Flavobacteriales</taxon>
        <taxon>Flavobacteriaceae</taxon>
        <taxon>Aequorivita</taxon>
    </lineage>
</organism>
<dbReference type="OrthoDB" id="9792692at2"/>
<dbReference type="GO" id="GO:0009073">
    <property type="term" value="P:aromatic amino acid family biosynthetic process"/>
    <property type="evidence" value="ECO:0007669"/>
    <property type="project" value="UniProtKB-KW"/>
</dbReference>
<dbReference type="AlphaFoldDB" id="A0A1M6IP77"/>
<keyword evidence="3" id="KW-0028">Amino-acid biosynthesis</keyword>
<dbReference type="InterPro" id="IPR036291">
    <property type="entry name" value="NAD(P)-bd_dom_sf"/>
</dbReference>
<dbReference type="SUPFAM" id="SSF51735">
    <property type="entry name" value="NAD(P)-binding Rossmann-fold domains"/>
    <property type="match status" value="1"/>
</dbReference>
<evidence type="ECO:0000256" key="1">
    <source>
        <dbReference type="ARBA" id="ARBA00004871"/>
    </source>
</evidence>
<evidence type="ECO:0000313" key="5">
    <source>
        <dbReference type="EMBL" id="SHJ36233.1"/>
    </source>
</evidence>
<dbReference type="SUPFAM" id="SSF53223">
    <property type="entry name" value="Aminoacid dehydrogenase-like, N-terminal domain"/>
    <property type="match status" value="1"/>
</dbReference>
<dbReference type="RefSeq" id="WP_073218714.1">
    <property type="nucleotide sequence ID" value="NZ_FNNS01000018.1"/>
</dbReference>
<dbReference type="CDD" id="cd01065">
    <property type="entry name" value="NAD_bind_Shikimate_DH"/>
    <property type="match status" value="1"/>
</dbReference>
<name>A0A1M6IP77_9FLAO</name>
<dbReference type="Gene3D" id="3.40.50.720">
    <property type="entry name" value="NAD(P)-binding Rossmann-like Domain"/>
    <property type="match status" value="1"/>
</dbReference>
<dbReference type="GO" id="GO:0005829">
    <property type="term" value="C:cytosol"/>
    <property type="evidence" value="ECO:0007669"/>
    <property type="project" value="TreeGrafter"/>
</dbReference>
<proteinExistence type="predicted"/>